<name>A0A444I719_RHILE</name>
<dbReference type="PANTHER" id="PTHR43777">
    <property type="entry name" value="MOLYBDENUM COFACTOR CYTIDYLYLTRANSFERASE"/>
    <property type="match status" value="1"/>
</dbReference>
<dbReference type="InterPro" id="IPR029044">
    <property type="entry name" value="Nucleotide-diphossugar_trans"/>
</dbReference>
<dbReference type="Gene3D" id="3.90.550.10">
    <property type="entry name" value="Spore Coat Polysaccharide Biosynthesis Protein SpsA, Chain A"/>
    <property type="match status" value="1"/>
</dbReference>
<dbReference type="PANTHER" id="PTHR43777:SF1">
    <property type="entry name" value="MOLYBDENUM COFACTOR CYTIDYLYLTRANSFERASE"/>
    <property type="match status" value="1"/>
</dbReference>
<feature type="domain" description="MobA-like NTP transferase" evidence="2">
    <location>
        <begin position="10"/>
        <end position="172"/>
    </location>
</feature>
<evidence type="ECO:0000259" key="2">
    <source>
        <dbReference type="Pfam" id="PF12804"/>
    </source>
</evidence>
<evidence type="ECO:0000313" key="3">
    <source>
        <dbReference type="EMBL" id="RWX34094.1"/>
    </source>
</evidence>
<sequence>MRAKPNVSIVVLAAGLATRMGSNGGHKLLAMFDGMPLVRRSALVANASTALSIIVVVGHRQDDIREVLTGLPVHIIVNPDYRAGMSSSLAAGFAAAVADGADGVLILLADMPGISADNLNQLIDAFQVADGAPIVCAASEGMPGNPVILPRSLNDSVLRLRGDIGARDLIRTSGLQVIEVEIGTAALTDVDTAEAIVAAGGIPVEDC</sequence>
<dbReference type="RefSeq" id="WP_128410264.1">
    <property type="nucleotide sequence ID" value="NZ_SBHX01000018.1"/>
</dbReference>
<evidence type="ECO:0000313" key="4">
    <source>
        <dbReference type="Proteomes" id="UP000283817"/>
    </source>
</evidence>
<gene>
    <name evidence="3" type="ORF">EHI47_08165</name>
</gene>
<dbReference type="SUPFAM" id="SSF53448">
    <property type="entry name" value="Nucleotide-diphospho-sugar transferases"/>
    <property type="match status" value="1"/>
</dbReference>
<keyword evidence="1" id="KW-0460">Magnesium</keyword>
<dbReference type="InterPro" id="IPR025877">
    <property type="entry name" value="MobA-like_NTP_Trfase"/>
</dbReference>
<proteinExistence type="predicted"/>
<dbReference type="Pfam" id="PF12804">
    <property type="entry name" value="NTP_transf_3"/>
    <property type="match status" value="1"/>
</dbReference>
<dbReference type="GO" id="GO:0016779">
    <property type="term" value="F:nucleotidyltransferase activity"/>
    <property type="evidence" value="ECO:0007669"/>
    <property type="project" value="UniProtKB-ARBA"/>
</dbReference>
<dbReference type="EMBL" id="SBHX01000018">
    <property type="protein sequence ID" value="RWX34094.1"/>
    <property type="molecule type" value="Genomic_DNA"/>
</dbReference>
<comment type="caution">
    <text evidence="3">The sequence shown here is derived from an EMBL/GenBank/DDBJ whole genome shotgun (WGS) entry which is preliminary data.</text>
</comment>
<evidence type="ECO:0000256" key="1">
    <source>
        <dbReference type="ARBA" id="ARBA00022842"/>
    </source>
</evidence>
<dbReference type="Proteomes" id="UP000283817">
    <property type="component" value="Unassembled WGS sequence"/>
</dbReference>
<protein>
    <submittedName>
        <fullName evidence="3">Nucleotidyltransferase family protein</fullName>
    </submittedName>
</protein>
<accession>A0A444I719</accession>
<organism evidence="3 4">
    <name type="scientific">Rhizobium leguminosarum</name>
    <dbReference type="NCBI Taxonomy" id="384"/>
    <lineage>
        <taxon>Bacteria</taxon>
        <taxon>Pseudomonadati</taxon>
        <taxon>Pseudomonadota</taxon>
        <taxon>Alphaproteobacteria</taxon>
        <taxon>Hyphomicrobiales</taxon>
        <taxon>Rhizobiaceae</taxon>
        <taxon>Rhizobium/Agrobacterium group</taxon>
        <taxon>Rhizobium</taxon>
    </lineage>
</organism>
<dbReference type="AlphaFoldDB" id="A0A444I719"/>
<keyword evidence="3" id="KW-0808">Transferase</keyword>
<reference evidence="3 4" key="1">
    <citation type="submission" date="2019-01" db="EMBL/GenBank/DDBJ databases">
        <title>RHIZO-ID as a novel technology for direct rhizobia identification.</title>
        <authorList>
            <person name="De Meyer S.E."/>
        </authorList>
    </citation>
    <scope>NUCLEOTIDE SEQUENCE [LARGE SCALE GENOMIC DNA]</scope>
    <source>
        <strain evidence="3 4">WSM448</strain>
    </source>
</reference>
<dbReference type="CDD" id="cd04182">
    <property type="entry name" value="GT_2_like_f"/>
    <property type="match status" value="1"/>
</dbReference>